<evidence type="ECO:0000256" key="7">
    <source>
        <dbReference type="ARBA" id="ARBA00023004"/>
    </source>
</evidence>
<evidence type="ECO:0000256" key="8">
    <source>
        <dbReference type="ARBA" id="ARBA00023014"/>
    </source>
</evidence>
<evidence type="ECO:0000256" key="2">
    <source>
        <dbReference type="ARBA" id="ARBA00001966"/>
    </source>
</evidence>
<name>A0ABU2ZL92_9SPHN</name>
<evidence type="ECO:0000256" key="3">
    <source>
        <dbReference type="ARBA" id="ARBA00022630"/>
    </source>
</evidence>
<accession>A0ABU2ZL92</accession>
<dbReference type="InterPro" id="IPR001155">
    <property type="entry name" value="OxRdtase_FMN_N"/>
</dbReference>
<keyword evidence="8" id="KW-0411">Iron-sulfur</keyword>
<reference evidence="10 11" key="1">
    <citation type="submission" date="2023-09" db="EMBL/GenBank/DDBJ databases">
        <authorList>
            <person name="Rey-Velasco X."/>
        </authorList>
    </citation>
    <scope>NUCLEOTIDE SEQUENCE [LARGE SCALE GENOMIC DNA]</scope>
    <source>
        <strain evidence="10 11">F390</strain>
    </source>
</reference>
<comment type="caution">
    <text evidence="10">The sequence shown here is derived from an EMBL/GenBank/DDBJ whole genome shotgun (WGS) entry which is preliminary data.</text>
</comment>
<gene>
    <name evidence="10" type="ORF">RM533_09100</name>
</gene>
<dbReference type="Gene3D" id="3.20.20.70">
    <property type="entry name" value="Aldolase class I"/>
    <property type="match status" value="1"/>
</dbReference>
<dbReference type="PANTHER" id="PTHR42917:SF2">
    <property type="entry name" value="2,4-DIENOYL-COA REDUCTASE [(2E)-ENOYL-COA-PRODUCING]"/>
    <property type="match status" value="1"/>
</dbReference>
<evidence type="ECO:0000256" key="5">
    <source>
        <dbReference type="ARBA" id="ARBA00022723"/>
    </source>
</evidence>
<dbReference type="InterPro" id="IPR013785">
    <property type="entry name" value="Aldolase_TIM"/>
</dbReference>
<keyword evidence="5" id="KW-0479">Metal-binding</keyword>
<evidence type="ECO:0000313" key="10">
    <source>
        <dbReference type="EMBL" id="MDT0576344.1"/>
    </source>
</evidence>
<dbReference type="Proteomes" id="UP001259803">
    <property type="component" value="Unassembled WGS sequence"/>
</dbReference>
<evidence type="ECO:0000256" key="1">
    <source>
        <dbReference type="ARBA" id="ARBA00001917"/>
    </source>
</evidence>
<protein>
    <submittedName>
        <fullName evidence="10">12-oxophytodienoate reductase</fullName>
    </submittedName>
</protein>
<dbReference type="EMBL" id="JAVRHS010000006">
    <property type="protein sequence ID" value="MDT0576344.1"/>
    <property type="molecule type" value="Genomic_DNA"/>
</dbReference>
<comment type="cofactor">
    <cofactor evidence="1">
        <name>FMN</name>
        <dbReference type="ChEBI" id="CHEBI:58210"/>
    </cofactor>
</comment>
<sequence>MSAVTEGNRFMRNELSGLFSPFSCKSLDLASRFVMSPMTRQFSPGGVPDENVAEYYARRARADVALIVTEGVGVDHPSALGQGSMEEKDIPVLHGEHAMYGWREVVDRVHEADGKIVPQLWHMGALRQEGTGPYPEARSLGPANMGEEEISDVIAAFARSAANAKALGFDGIALHGGHGYLLDSFLWEQTNTRDDEWGGDPTRRLRFPVKLVEAVRDAIGPDMPIIFRISQWKLQDYDARLADNPEDLGAICKALASAGVDIFDVSTRVFSKPAFNGSEMGLAGWIRKLSGCPTMTVGGIGFDKELAASFTEQTTAIDNLAEVVRRFDAGEFDLVAIGRALLMDPQWVRKAEAGEPFKPFDISAYSRLD</sequence>
<keyword evidence="3" id="KW-0285">Flavoprotein</keyword>
<comment type="cofactor">
    <cofactor evidence="2">
        <name>[4Fe-4S] cluster</name>
        <dbReference type="ChEBI" id="CHEBI:49883"/>
    </cofactor>
</comment>
<organism evidence="10 11">
    <name type="scientific">Croceicoccus esteveae</name>
    <dbReference type="NCBI Taxonomy" id="3075597"/>
    <lineage>
        <taxon>Bacteria</taxon>
        <taxon>Pseudomonadati</taxon>
        <taxon>Pseudomonadota</taxon>
        <taxon>Alphaproteobacteria</taxon>
        <taxon>Sphingomonadales</taxon>
        <taxon>Erythrobacteraceae</taxon>
        <taxon>Croceicoccus</taxon>
    </lineage>
</organism>
<evidence type="ECO:0000256" key="6">
    <source>
        <dbReference type="ARBA" id="ARBA00023002"/>
    </source>
</evidence>
<keyword evidence="6" id="KW-0560">Oxidoreductase</keyword>
<dbReference type="RefSeq" id="WP_311340922.1">
    <property type="nucleotide sequence ID" value="NZ_JAVRHS010000006.1"/>
</dbReference>
<dbReference type="SUPFAM" id="SSF51395">
    <property type="entry name" value="FMN-linked oxidoreductases"/>
    <property type="match status" value="1"/>
</dbReference>
<evidence type="ECO:0000259" key="9">
    <source>
        <dbReference type="Pfam" id="PF00724"/>
    </source>
</evidence>
<keyword evidence="7" id="KW-0408">Iron</keyword>
<dbReference type="Pfam" id="PF00724">
    <property type="entry name" value="Oxidored_FMN"/>
    <property type="match status" value="1"/>
</dbReference>
<keyword evidence="4" id="KW-0288">FMN</keyword>
<keyword evidence="11" id="KW-1185">Reference proteome</keyword>
<evidence type="ECO:0000313" key="11">
    <source>
        <dbReference type="Proteomes" id="UP001259803"/>
    </source>
</evidence>
<dbReference type="PANTHER" id="PTHR42917">
    <property type="entry name" value="2,4-DIENOYL-COA REDUCTASE"/>
    <property type="match status" value="1"/>
</dbReference>
<feature type="domain" description="NADH:flavin oxidoreductase/NADH oxidase N-terminal" evidence="9">
    <location>
        <begin position="18"/>
        <end position="355"/>
    </location>
</feature>
<evidence type="ECO:0000256" key="4">
    <source>
        <dbReference type="ARBA" id="ARBA00022643"/>
    </source>
</evidence>
<dbReference type="InterPro" id="IPR051793">
    <property type="entry name" value="NADH:flavin_oxidoreductase"/>
</dbReference>
<proteinExistence type="predicted"/>